<keyword evidence="11" id="KW-1185">Reference proteome</keyword>
<dbReference type="OMA" id="VRGNMDY"/>
<reference evidence="10" key="3">
    <citation type="submission" date="2016-03" db="UniProtKB">
        <authorList>
            <consortium name="EnsemblProtists"/>
        </authorList>
    </citation>
    <scope>IDENTIFICATION</scope>
</reference>
<keyword evidence="4" id="KW-0479">Metal-binding</keyword>
<proteinExistence type="inferred from homology"/>
<evidence type="ECO:0000313" key="9">
    <source>
        <dbReference type="EMBL" id="EKX42491.1"/>
    </source>
</evidence>
<evidence type="ECO:0000256" key="3">
    <source>
        <dbReference type="ARBA" id="ARBA00022448"/>
    </source>
</evidence>
<evidence type="ECO:0000256" key="1">
    <source>
        <dbReference type="ARBA" id="ARBA00005945"/>
    </source>
</evidence>
<dbReference type="PaxDb" id="55529-EKX42491"/>
<dbReference type="CDD" id="cd07394">
    <property type="entry name" value="MPP_Vps29"/>
    <property type="match status" value="1"/>
</dbReference>
<dbReference type="GO" id="GO:0031410">
    <property type="term" value="C:cytoplasmic vesicle"/>
    <property type="evidence" value="ECO:0007669"/>
    <property type="project" value="UniProtKB-ARBA"/>
</dbReference>
<evidence type="ECO:0000313" key="10">
    <source>
        <dbReference type="EnsemblProtists" id="EKX42491"/>
    </source>
</evidence>
<dbReference type="AlphaFoldDB" id="L1J1U9"/>
<dbReference type="HOGENOM" id="CLU_063749_0_1_1"/>
<dbReference type="InterPro" id="IPR029052">
    <property type="entry name" value="Metallo-depent_PP-like"/>
</dbReference>
<protein>
    <recommendedName>
        <fullName evidence="2 7">Vacuolar protein sorting-associated protein 29</fullName>
    </recommendedName>
</protein>
<dbReference type="InterPro" id="IPR024654">
    <property type="entry name" value="Calcineurin-like_PHP_lpxH"/>
</dbReference>
<dbReference type="PANTHER" id="PTHR11124">
    <property type="entry name" value="VACUOLAR SORTING PROTEIN VPS29"/>
    <property type="match status" value="1"/>
</dbReference>
<evidence type="ECO:0000256" key="6">
    <source>
        <dbReference type="ARBA" id="ARBA00022927"/>
    </source>
</evidence>
<dbReference type="GeneID" id="17299147"/>
<dbReference type="EMBL" id="JH993016">
    <property type="protein sequence ID" value="EKX42491.1"/>
    <property type="molecule type" value="Genomic_DNA"/>
</dbReference>
<dbReference type="EnsemblProtists" id="EKX42491">
    <property type="protein sequence ID" value="EKX42491"/>
    <property type="gene ID" value="GUITHDRAFT_95645"/>
</dbReference>
<reference evidence="11" key="2">
    <citation type="submission" date="2012-11" db="EMBL/GenBank/DDBJ databases">
        <authorList>
            <person name="Kuo A."/>
            <person name="Curtis B.A."/>
            <person name="Tanifuji G."/>
            <person name="Burki F."/>
            <person name="Gruber A."/>
            <person name="Irimia M."/>
            <person name="Maruyama S."/>
            <person name="Arias M.C."/>
            <person name="Ball S.G."/>
            <person name="Gile G.H."/>
            <person name="Hirakawa Y."/>
            <person name="Hopkins J.F."/>
            <person name="Rensing S.A."/>
            <person name="Schmutz J."/>
            <person name="Symeonidi A."/>
            <person name="Elias M."/>
            <person name="Eveleigh R.J."/>
            <person name="Herman E.K."/>
            <person name="Klute M.J."/>
            <person name="Nakayama T."/>
            <person name="Obornik M."/>
            <person name="Reyes-Prieto A."/>
            <person name="Armbrust E.V."/>
            <person name="Aves S.J."/>
            <person name="Beiko R.G."/>
            <person name="Coutinho P."/>
            <person name="Dacks J.B."/>
            <person name="Durnford D.G."/>
            <person name="Fast N.M."/>
            <person name="Green B.R."/>
            <person name="Grisdale C."/>
            <person name="Hempe F."/>
            <person name="Henrissat B."/>
            <person name="Hoppner M.P."/>
            <person name="Ishida K.-I."/>
            <person name="Kim E."/>
            <person name="Koreny L."/>
            <person name="Kroth P.G."/>
            <person name="Liu Y."/>
            <person name="Malik S.-B."/>
            <person name="Maier U.G."/>
            <person name="McRose D."/>
            <person name="Mock T."/>
            <person name="Neilson J.A."/>
            <person name="Onodera N.T."/>
            <person name="Poole A.M."/>
            <person name="Pritham E.J."/>
            <person name="Richards T.A."/>
            <person name="Rocap G."/>
            <person name="Roy S.W."/>
            <person name="Sarai C."/>
            <person name="Schaack S."/>
            <person name="Shirato S."/>
            <person name="Slamovits C.H."/>
            <person name="Spencer D.F."/>
            <person name="Suzuki S."/>
            <person name="Worden A.Z."/>
            <person name="Zauner S."/>
            <person name="Barry K."/>
            <person name="Bell C."/>
            <person name="Bharti A.K."/>
            <person name="Crow J.A."/>
            <person name="Grimwood J."/>
            <person name="Kramer R."/>
            <person name="Lindquist E."/>
            <person name="Lucas S."/>
            <person name="Salamov A."/>
            <person name="McFadden G.I."/>
            <person name="Lane C.E."/>
            <person name="Keeling P.J."/>
            <person name="Gray M.W."/>
            <person name="Grigoriev I.V."/>
            <person name="Archibald J.M."/>
        </authorList>
    </citation>
    <scope>NUCLEOTIDE SEQUENCE</scope>
    <source>
        <strain evidence="11">CCMP2712</strain>
    </source>
</reference>
<organism evidence="9">
    <name type="scientific">Guillardia theta (strain CCMP2712)</name>
    <name type="common">Cryptophyte</name>
    <dbReference type="NCBI Taxonomy" id="905079"/>
    <lineage>
        <taxon>Eukaryota</taxon>
        <taxon>Cryptophyceae</taxon>
        <taxon>Pyrenomonadales</taxon>
        <taxon>Geminigeraceae</taxon>
        <taxon>Guillardia</taxon>
    </lineage>
</organism>
<dbReference type="KEGG" id="gtt:GUITHDRAFT_95645"/>
<keyword evidence="6" id="KW-0653">Protein transport</keyword>
<evidence type="ECO:0000256" key="5">
    <source>
        <dbReference type="ARBA" id="ARBA00022801"/>
    </source>
</evidence>
<evidence type="ECO:0000313" key="11">
    <source>
        <dbReference type="Proteomes" id="UP000011087"/>
    </source>
</evidence>
<name>L1J1U9_GUITC</name>
<dbReference type="PROSITE" id="PS01269">
    <property type="entry name" value="UPF0025"/>
    <property type="match status" value="1"/>
</dbReference>
<dbReference type="SUPFAM" id="SSF56300">
    <property type="entry name" value="Metallo-dependent phosphatases"/>
    <property type="match status" value="1"/>
</dbReference>
<comment type="similarity">
    <text evidence="1 7">Belongs to the VPS29 family.</text>
</comment>
<gene>
    <name evidence="9" type="primary">VPS29</name>
    <name evidence="9" type="ORF">GUITHDRAFT_95645</name>
</gene>
<dbReference type="FunFam" id="3.60.21.10:FF:000015">
    <property type="entry name" value="Vacuolar protein sorting-associated protein 29"/>
    <property type="match status" value="1"/>
</dbReference>
<dbReference type="RefSeq" id="XP_005829471.1">
    <property type="nucleotide sequence ID" value="XM_005829414.1"/>
</dbReference>
<keyword evidence="3" id="KW-0813">Transport</keyword>
<accession>L1J1U9</accession>
<dbReference type="GO" id="GO:0046872">
    <property type="term" value="F:metal ion binding"/>
    <property type="evidence" value="ECO:0007669"/>
    <property type="project" value="UniProtKB-KW"/>
</dbReference>
<dbReference type="GO" id="GO:0016787">
    <property type="term" value="F:hydrolase activity"/>
    <property type="evidence" value="ECO:0007669"/>
    <property type="project" value="UniProtKB-KW"/>
</dbReference>
<dbReference type="InterPro" id="IPR028661">
    <property type="entry name" value="Vps29"/>
</dbReference>
<dbReference type="NCBIfam" id="TIGR00040">
    <property type="entry name" value="yfcE"/>
    <property type="match status" value="1"/>
</dbReference>
<evidence type="ECO:0000259" key="8">
    <source>
        <dbReference type="Pfam" id="PF12850"/>
    </source>
</evidence>
<evidence type="ECO:0000256" key="2">
    <source>
        <dbReference type="ARBA" id="ARBA00017767"/>
    </source>
</evidence>
<dbReference type="OrthoDB" id="10258130at2759"/>
<dbReference type="Pfam" id="PF12850">
    <property type="entry name" value="Metallophos_2"/>
    <property type="match status" value="1"/>
</dbReference>
<dbReference type="GO" id="GO:0042147">
    <property type="term" value="P:retrograde transport, endosome to Golgi"/>
    <property type="evidence" value="ECO:0007669"/>
    <property type="project" value="InterPro"/>
</dbReference>
<dbReference type="InterPro" id="IPR000979">
    <property type="entry name" value="Phosphodiesterase_MJ0936/Vps29"/>
</dbReference>
<dbReference type="GO" id="GO:0015031">
    <property type="term" value="P:protein transport"/>
    <property type="evidence" value="ECO:0007669"/>
    <property type="project" value="UniProtKB-KW"/>
</dbReference>
<dbReference type="eggNOG" id="KOG3325">
    <property type="taxonomic scope" value="Eukaryota"/>
</dbReference>
<sequence>MLVLAVGDALVPGRAGDIPAKFRRLLVPEKIEGVLCTGNLSSKEMQEYFRSLSSDLHIVKGDFDEGNYPETKVVNIHNWKIGLCHGHQVVPWGDQEALAMLQRQLDVDVLITGHTHKYSINVHEEKLYINPGSITGAYSGMTSNVTPSFVLLDIQDSKLTIYVYELQASSGGEEMELKVQELKHSK</sequence>
<dbReference type="Proteomes" id="UP000011087">
    <property type="component" value="Unassembled WGS sequence"/>
</dbReference>
<reference evidence="9 11" key="1">
    <citation type="journal article" date="2012" name="Nature">
        <title>Algal genomes reveal evolutionary mosaicism and the fate of nucleomorphs.</title>
        <authorList>
            <consortium name="DOE Joint Genome Institute"/>
            <person name="Curtis B.A."/>
            <person name="Tanifuji G."/>
            <person name="Burki F."/>
            <person name="Gruber A."/>
            <person name="Irimia M."/>
            <person name="Maruyama S."/>
            <person name="Arias M.C."/>
            <person name="Ball S.G."/>
            <person name="Gile G.H."/>
            <person name="Hirakawa Y."/>
            <person name="Hopkins J.F."/>
            <person name="Kuo A."/>
            <person name="Rensing S.A."/>
            <person name="Schmutz J."/>
            <person name="Symeonidi A."/>
            <person name="Elias M."/>
            <person name="Eveleigh R.J."/>
            <person name="Herman E.K."/>
            <person name="Klute M.J."/>
            <person name="Nakayama T."/>
            <person name="Obornik M."/>
            <person name="Reyes-Prieto A."/>
            <person name="Armbrust E.V."/>
            <person name="Aves S.J."/>
            <person name="Beiko R.G."/>
            <person name="Coutinho P."/>
            <person name="Dacks J.B."/>
            <person name="Durnford D.G."/>
            <person name="Fast N.M."/>
            <person name="Green B.R."/>
            <person name="Grisdale C.J."/>
            <person name="Hempel F."/>
            <person name="Henrissat B."/>
            <person name="Hoppner M.P."/>
            <person name="Ishida K."/>
            <person name="Kim E."/>
            <person name="Koreny L."/>
            <person name="Kroth P.G."/>
            <person name="Liu Y."/>
            <person name="Malik S.B."/>
            <person name="Maier U.G."/>
            <person name="McRose D."/>
            <person name="Mock T."/>
            <person name="Neilson J.A."/>
            <person name="Onodera N.T."/>
            <person name="Poole A.M."/>
            <person name="Pritham E.J."/>
            <person name="Richards T.A."/>
            <person name="Rocap G."/>
            <person name="Roy S.W."/>
            <person name="Sarai C."/>
            <person name="Schaack S."/>
            <person name="Shirato S."/>
            <person name="Slamovits C.H."/>
            <person name="Spencer D.F."/>
            <person name="Suzuki S."/>
            <person name="Worden A.Z."/>
            <person name="Zauner S."/>
            <person name="Barry K."/>
            <person name="Bell C."/>
            <person name="Bharti A.K."/>
            <person name="Crow J.A."/>
            <person name="Grimwood J."/>
            <person name="Kramer R."/>
            <person name="Lindquist E."/>
            <person name="Lucas S."/>
            <person name="Salamov A."/>
            <person name="McFadden G.I."/>
            <person name="Lane C.E."/>
            <person name="Keeling P.J."/>
            <person name="Gray M.W."/>
            <person name="Grigoriev I.V."/>
            <person name="Archibald J.M."/>
        </authorList>
    </citation>
    <scope>NUCLEOTIDE SEQUENCE</scope>
    <source>
        <strain evidence="9 11">CCMP2712</strain>
    </source>
</reference>
<dbReference type="Gene3D" id="3.60.21.10">
    <property type="match status" value="1"/>
</dbReference>
<dbReference type="STRING" id="905079.L1J1U9"/>
<dbReference type="GO" id="GO:0005829">
    <property type="term" value="C:cytosol"/>
    <property type="evidence" value="ECO:0007669"/>
    <property type="project" value="GOC"/>
</dbReference>
<evidence type="ECO:0000256" key="7">
    <source>
        <dbReference type="RuleBase" id="RU362040"/>
    </source>
</evidence>
<dbReference type="GO" id="GO:0030904">
    <property type="term" value="C:retromer complex"/>
    <property type="evidence" value="ECO:0007669"/>
    <property type="project" value="InterPro"/>
</dbReference>
<evidence type="ECO:0000256" key="4">
    <source>
        <dbReference type="ARBA" id="ARBA00022723"/>
    </source>
</evidence>
<keyword evidence="5" id="KW-0378">Hydrolase</keyword>
<feature type="domain" description="Calcineurin-like phosphoesterase" evidence="8">
    <location>
        <begin position="1"/>
        <end position="156"/>
    </location>
</feature>
<dbReference type="InterPro" id="IPR020935">
    <property type="entry name" value="PdiEstase_YfcE_CS"/>
</dbReference>